<evidence type="ECO:0000313" key="7">
    <source>
        <dbReference type="EMBL" id="MCP9275449.1"/>
    </source>
</evidence>
<evidence type="ECO:0000256" key="1">
    <source>
        <dbReference type="ARBA" id="ARBA00000085"/>
    </source>
</evidence>
<keyword evidence="3" id="KW-0418">Kinase</keyword>
<dbReference type="PANTHER" id="PTHR43065">
    <property type="entry name" value="SENSOR HISTIDINE KINASE"/>
    <property type="match status" value="1"/>
</dbReference>
<dbReference type="GO" id="GO:0005524">
    <property type="term" value="F:ATP binding"/>
    <property type="evidence" value="ECO:0007669"/>
    <property type="project" value="UniProtKB-KW"/>
</dbReference>
<dbReference type="CDD" id="cd00038">
    <property type="entry name" value="CAP_ED"/>
    <property type="match status" value="1"/>
</dbReference>
<dbReference type="RefSeq" id="WP_255063294.1">
    <property type="nucleotide sequence ID" value="NZ_JANDBD010000011.1"/>
</dbReference>
<comment type="caution">
    <text evidence="7">The sequence shown here is derived from an EMBL/GenBank/DDBJ whole genome shotgun (WGS) entry which is preliminary data.</text>
</comment>
<dbReference type="PRINTS" id="PR00344">
    <property type="entry name" value="BCTRLSENSOR"/>
</dbReference>
<dbReference type="EMBL" id="JANDBD010000011">
    <property type="protein sequence ID" value="MCP9275449.1"/>
    <property type="molecule type" value="Genomic_DNA"/>
</dbReference>
<proteinExistence type="predicted"/>
<dbReference type="InterPro" id="IPR000595">
    <property type="entry name" value="cNMP-bd_dom"/>
</dbReference>
<dbReference type="InterPro" id="IPR018490">
    <property type="entry name" value="cNMP-bd_dom_sf"/>
</dbReference>
<keyword evidence="3" id="KW-0808">Transferase</keyword>
<dbReference type="Gene3D" id="2.60.120.10">
    <property type="entry name" value="Jelly Rolls"/>
    <property type="match status" value="1"/>
</dbReference>
<accession>A0ABT1M8F3</accession>
<dbReference type="InterPro" id="IPR005467">
    <property type="entry name" value="His_kinase_dom"/>
</dbReference>
<gene>
    <name evidence="7" type="ORF">NM203_24985</name>
</gene>
<keyword evidence="7" id="KW-0067">ATP-binding</keyword>
<dbReference type="Gene3D" id="1.10.287.130">
    <property type="match status" value="1"/>
</dbReference>
<feature type="domain" description="Histidine kinase" evidence="6">
    <location>
        <begin position="309"/>
        <end position="487"/>
    </location>
</feature>
<protein>
    <recommendedName>
        <fullName evidence="2">histidine kinase</fullName>
        <ecNumber evidence="2">2.7.13.3</ecNumber>
    </recommendedName>
</protein>
<dbReference type="InterPro" id="IPR003594">
    <property type="entry name" value="HATPase_dom"/>
</dbReference>
<dbReference type="SUPFAM" id="SSF55874">
    <property type="entry name" value="ATPase domain of HSP90 chaperone/DNA topoisomerase II/histidine kinase"/>
    <property type="match status" value="1"/>
</dbReference>
<evidence type="ECO:0000259" key="5">
    <source>
        <dbReference type="PROSITE" id="PS50042"/>
    </source>
</evidence>
<evidence type="ECO:0000313" key="8">
    <source>
        <dbReference type="Proteomes" id="UP001651690"/>
    </source>
</evidence>
<evidence type="ECO:0000259" key="6">
    <source>
        <dbReference type="PROSITE" id="PS50109"/>
    </source>
</evidence>
<dbReference type="InterPro" id="IPR014710">
    <property type="entry name" value="RmlC-like_jellyroll"/>
</dbReference>
<evidence type="ECO:0000256" key="2">
    <source>
        <dbReference type="ARBA" id="ARBA00012438"/>
    </source>
</evidence>
<dbReference type="InterPro" id="IPR036890">
    <property type="entry name" value="HATPase_C_sf"/>
</dbReference>
<dbReference type="InterPro" id="IPR004358">
    <property type="entry name" value="Sig_transdc_His_kin-like_C"/>
</dbReference>
<organism evidence="7 8">
    <name type="scientific">Mycolicibacterium arenosum</name>
    <dbReference type="NCBI Taxonomy" id="2952157"/>
    <lineage>
        <taxon>Bacteria</taxon>
        <taxon>Bacillati</taxon>
        <taxon>Actinomycetota</taxon>
        <taxon>Actinomycetes</taxon>
        <taxon>Mycobacteriales</taxon>
        <taxon>Mycobacteriaceae</taxon>
        <taxon>Mycolicibacterium</taxon>
    </lineage>
</organism>
<name>A0ABT1M8F3_9MYCO</name>
<reference evidence="7 8" key="1">
    <citation type="submission" date="2022-06" db="EMBL/GenBank/DDBJ databases">
        <title>Mycolicibacterium sp. CAU 1645 isolated from seawater.</title>
        <authorList>
            <person name="Kim W."/>
        </authorList>
    </citation>
    <scope>NUCLEOTIDE SEQUENCE [LARGE SCALE GENOMIC DNA]</scope>
    <source>
        <strain evidence="7 8">CAU 1645</strain>
    </source>
</reference>
<evidence type="ECO:0000256" key="4">
    <source>
        <dbReference type="ARBA" id="ARBA00023012"/>
    </source>
</evidence>
<dbReference type="SMART" id="SM00387">
    <property type="entry name" value="HATPase_c"/>
    <property type="match status" value="1"/>
</dbReference>
<dbReference type="PROSITE" id="PS50109">
    <property type="entry name" value="HIS_KIN"/>
    <property type="match status" value="1"/>
</dbReference>
<comment type="catalytic activity">
    <reaction evidence="1">
        <text>ATP + protein L-histidine = ADP + protein N-phospho-L-histidine.</text>
        <dbReference type="EC" id="2.7.13.3"/>
    </reaction>
</comment>
<dbReference type="Gene3D" id="3.30.565.10">
    <property type="entry name" value="Histidine kinase-like ATPase, C-terminal domain"/>
    <property type="match status" value="1"/>
</dbReference>
<feature type="domain" description="Cyclic nucleotide-binding" evidence="5">
    <location>
        <begin position="22"/>
        <end position="127"/>
    </location>
</feature>
<dbReference type="SUPFAM" id="SSF51206">
    <property type="entry name" value="cAMP-binding domain-like"/>
    <property type="match status" value="1"/>
</dbReference>
<keyword evidence="7" id="KW-0547">Nucleotide-binding</keyword>
<keyword evidence="4" id="KW-0902">Two-component regulatory system</keyword>
<dbReference type="Pfam" id="PF00027">
    <property type="entry name" value="cNMP_binding"/>
    <property type="match status" value="1"/>
</dbReference>
<dbReference type="EC" id="2.7.13.3" evidence="2"/>
<dbReference type="Pfam" id="PF02518">
    <property type="entry name" value="HATPase_c"/>
    <property type="match status" value="1"/>
</dbReference>
<keyword evidence="8" id="KW-1185">Reference proteome</keyword>
<dbReference type="PROSITE" id="PS50042">
    <property type="entry name" value="CNMP_BINDING_3"/>
    <property type="match status" value="1"/>
</dbReference>
<dbReference type="Proteomes" id="UP001651690">
    <property type="component" value="Unassembled WGS sequence"/>
</dbReference>
<dbReference type="PANTHER" id="PTHR43065:SF48">
    <property type="entry name" value="HISTIDINE KINASE"/>
    <property type="match status" value="1"/>
</dbReference>
<evidence type="ECO:0000256" key="3">
    <source>
        <dbReference type="ARBA" id="ARBA00022777"/>
    </source>
</evidence>
<sequence>MGADNEADGEVCLRDELRTLFLFEDLSDEQLDILCEAGSIHTFPAGPLSQEGEPATCFYVLIDGELVMSKRSGGVDIQTNQTSQRGVYFGAWSAYIPGEEQSYQASVRLTKPSRCFVLDSNDFASFMRTQFPMAVHLLEGHLVGGRRQAQVIGQREKLLALGTITAGLTHQLNNPAAATARAVANLRETVGKMRHKLSMLADGKFSPEALRVLVRIQDDVAEQVAKSQSVELTALEASDREDAIGDWLEDHGIVGAWDYAPTFVEAGLDTDWLERILASVDEVDATASLQAAVGWLKYTIENELQMNEIAEASKRISALLAGAKQYSQMDRGSYQSANVHELLRSTIMMFGEKIGHEGKGRPIVICKDMDQTLPELQCYPGDLNQVWTNIIDNAIQAMDGHGTLTIRTARENDEMIRVEICDDGPGIPEDIVDRIFTPFFTTKPFGEGTGLGLDLAWRIVVEKHAGNMSVQSKPGDTRFIVCLPLVAPPPLTPTPGELSAAGTE</sequence>